<evidence type="ECO:0000313" key="5">
    <source>
        <dbReference type="EMBL" id="GAA3378942.1"/>
    </source>
</evidence>
<evidence type="ECO:0000259" key="4">
    <source>
        <dbReference type="PROSITE" id="PS51000"/>
    </source>
</evidence>
<dbReference type="RefSeq" id="WP_345043539.1">
    <property type="nucleotide sequence ID" value="NZ_BAAAYL010000001.1"/>
</dbReference>
<organism evidence="5 6">
    <name type="scientific">Streptomyces sannanensis</name>
    <dbReference type="NCBI Taxonomy" id="285536"/>
    <lineage>
        <taxon>Bacteria</taxon>
        <taxon>Bacillati</taxon>
        <taxon>Actinomycetota</taxon>
        <taxon>Actinomycetes</taxon>
        <taxon>Kitasatosporales</taxon>
        <taxon>Streptomycetaceae</taxon>
        <taxon>Streptomyces</taxon>
    </lineage>
</organism>
<dbReference type="SMART" id="SM00420">
    <property type="entry name" value="HTH_DEOR"/>
    <property type="match status" value="1"/>
</dbReference>
<dbReference type="Gene3D" id="3.40.50.1360">
    <property type="match status" value="1"/>
</dbReference>
<gene>
    <name evidence="5" type="ORF">GCM10020367_60500</name>
</gene>
<dbReference type="InterPro" id="IPR014036">
    <property type="entry name" value="DeoR-like_C"/>
</dbReference>
<proteinExistence type="predicted"/>
<dbReference type="InterPro" id="IPR001034">
    <property type="entry name" value="DeoR_HTH"/>
</dbReference>
<keyword evidence="2 5" id="KW-0238">DNA-binding</keyword>
<keyword evidence="6" id="KW-1185">Reference proteome</keyword>
<evidence type="ECO:0000256" key="2">
    <source>
        <dbReference type="ARBA" id="ARBA00023125"/>
    </source>
</evidence>
<dbReference type="SMART" id="SM01134">
    <property type="entry name" value="DeoRC"/>
    <property type="match status" value="1"/>
</dbReference>
<evidence type="ECO:0000313" key="6">
    <source>
        <dbReference type="Proteomes" id="UP001499990"/>
    </source>
</evidence>
<keyword evidence="1" id="KW-0805">Transcription regulation</keyword>
<keyword evidence="3" id="KW-0804">Transcription</keyword>
<comment type="caution">
    <text evidence="5">The sequence shown here is derived from an EMBL/GenBank/DDBJ whole genome shotgun (WGS) entry which is preliminary data.</text>
</comment>
<dbReference type="PROSITE" id="PS00894">
    <property type="entry name" value="HTH_DEOR_1"/>
    <property type="match status" value="1"/>
</dbReference>
<dbReference type="InterPro" id="IPR037171">
    <property type="entry name" value="NagB/RpiA_transferase-like"/>
</dbReference>
<dbReference type="PANTHER" id="PTHR30363:SF44">
    <property type="entry name" value="AGA OPERON TRANSCRIPTIONAL REPRESSOR-RELATED"/>
    <property type="match status" value="1"/>
</dbReference>
<dbReference type="InterPro" id="IPR036390">
    <property type="entry name" value="WH_DNA-bd_sf"/>
</dbReference>
<dbReference type="Proteomes" id="UP001499990">
    <property type="component" value="Unassembled WGS sequence"/>
</dbReference>
<dbReference type="Pfam" id="PF08220">
    <property type="entry name" value="HTH_DeoR"/>
    <property type="match status" value="1"/>
</dbReference>
<dbReference type="PANTHER" id="PTHR30363">
    <property type="entry name" value="HTH-TYPE TRANSCRIPTIONAL REGULATOR SRLR-RELATED"/>
    <property type="match status" value="1"/>
</dbReference>
<dbReference type="SUPFAM" id="SSF100950">
    <property type="entry name" value="NagB/RpiA/CoA transferase-like"/>
    <property type="match status" value="1"/>
</dbReference>
<evidence type="ECO:0000256" key="3">
    <source>
        <dbReference type="ARBA" id="ARBA00023163"/>
    </source>
</evidence>
<sequence length="269" mass="27681">MADQGLLAHQRQAIILEAVRRDGAVRVAELVGRLGVSDMTIRRDLDALARSGAVRKVHGGAVAVSGAGAEEHAFEAESAWERAAKAAIADAAAALVEPGSVVALSAGTTAHAVAARLLDVPRLTVLTNSLPVAETLRLADRERKGDAPVVLLTGGTPTRSAALVGTLADRTIGSLHVDLLILGAHGVSERAGLTSPHLAEAQTNRALIAAARRVAVVADHTKWGVIGLSSFARLDEIDWYVTDDGLPEEARSVLAGAVGELIVAPAADA</sequence>
<dbReference type="PRINTS" id="PR00037">
    <property type="entry name" value="HTHLACR"/>
</dbReference>
<dbReference type="InterPro" id="IPR050313">
    <property type="entry name" value="Carb_Metab_HTH_regulators"/>
</dbReference>
<dbReference type="Gene3D" id="1.10.10.10">
    <property type="entry name" value="Winged helix-like DNA-binding domain superfamily/Winged helix DNA-binding domain"/>
    <property type="match status" value="1"/>
</dbReference>
<feature type="domain" description="HTH deoR-type" evidence="4">
    <location>
        <begin position="8"/>
        <end position="63"/>
    </location>
</feature>
<reference evidence="6" key="1">
    <citation type="journal article" date="2019" name="Int. J. Syst. Evol. Microbiol.">
        <title>The Global Catalogue of Microorganisms (GCM) 10K type strain sequencing project: providing services to taxonomists for standard genome sequencing and annotation.</title>
        <authorList>
            <consortium name="The Broad Institute Genomics Platform"/>
            <consortium name="The Broad Institute Genome Sequencing Center for Infectious Disease"/>
            <person name="Wu L."/>
            <person name="Ma J."/>
        </authorList>
    </citation>
    <scope>NUCLEOTIDE SEQUENCE [LARGE SCALE GENOMIC DNA]</scope>
    <source>
        <strain evidence="6">JCM 9651</strain>
    </source>
</reference>
<dbReference type="GO" id="GO:0003677">
    <property type="term" value="F:DNA binding"/>
    <property type="evidence" value="ECO:0007669"/>
    <property type="project" value="UniProtKB-KW"/>
</dbReference>
<name>A0ABP6SKF7_9ACTN</name>
<dbReference type="EMBL" id="BAAAYL010000001">
    <property type="protein sequence ID" value="GAA3378942.1"/>
    <property type="molecule type" value="Genomic_DNA"/>
</dbReference>
<dbReference type="InterPro" id="IPR018356">
    <property type="entry name" value="Tscrpt_reg_HTH_DeoR_CS"/>
</dbReference>
<dbReference type="SUPFAM" id="SSF46785">
    <property type="entry name" value="Winged helix' DNA-binding domain"/>
    <property type="match status" value="1"/>
</dbReference>
<accession>A0ABP6SKF7</accession>
<protein>
    <submittedName>
        <fullName evidence="5">DeoR/GlpR family DNA-binding transcription regulator</fullName>
    </submittedName>
</protein>
<evidence type="ECO:0000256" key="1">
    <source>
        <dbReference type="ARBA" id="ARBA00023015"/>
    </source>
</evidence>
<dbReference type="Pfam" id="PF00455">
    <property type="entry name" value="DeoRC"/>
    <property type="match status" value="1"/>
</dbReference>
<dbReference type="PROSITE" id="PS51000">
    <property type="entry name" value="HTH_DEOR_2"/>
    <property type="match status" value="1"/>
</dbReference>
<dbReference type="InterPro" id="IPR036388">
    <property type="entry name" value="WH-like_DNA-bd_sf"/>
</dbReference>